<dbReference type="GO" id="GO:0005524">
    <property type="term" value="F:ATP binding"/>
    <property type="evidence" value="ECO:0007669"/>
    <property type="project" value="UniProtKB-KW"/>
</dbReference>
<keyword evidence="8" id="KW-0408">Iron</keyword>
<evidence type="ECO:0000256" key="3">
    <source>
        <dbReference type="ARBA" id="ARBA00022723"/>
    </source>
</evidence>
<evidence type="ECO:0000256" key="11">
    <source>
        <dbReference type="ARBA" id="ARBA00023235"/>
    </source>
</evidence>
<evidence type="ECO:0000256" key="8">
    <source>
        <dbReference type="ARBA" id="ARBA00023004"/>
    </source>
</evidence>
<dbReference type="InterPro" id="IPR010614">
    <property type="entry name" value="RAD3-like_helicase_DEAD"/>
</dbReference>
<evidence type="ECO:0000313" key="16">
    <source>
        <dbReference type="EMBL" id="CUV03590.1"/>
    </source>
</evidence>
<dbReference type="Pfam" id="PF00929">
    <property type="entry name" value="RNase_T"/>
    <property type="match status" value="1"/>
</dbReference>
<dbReference type="SUPFAM" id="SSF52540">
    <property type="entry name" value="P-loop containing nucleoside triphosphate hydrolases"/>
    <property type="match status" value="1"/>
</dbReference>
<dbReference type="GO" id="GO:0046872">
    <property type="term" value="F:metal ion binding"/>
    <property type="evidence" value="ECO:0007669"/>
    <property type="project" value="UniProtKB-KW"/>
</dbReference>
<dbReference type="PROSITE" id="PS51192">
    <property type="entry name" value="HELICASE_ATP_BIND_1"/>
    <property type="match status" value="1"/>
</dbReference>
<dbReference type="FunFam" id="3.30.420.10:FF:000045">
    <property type="entry name" value="3'-5' exonuclease DinG"/>
    <property type="match status" value="1"/>
</dbReference>
<dbReference type="SMART" id="SM00491">
    <property type="entry name" value="HELICc2"/>
    <property type="match status" value="1"/>
</dbReference>
<keyword evidence="5" id="KW-0378">Hydrolase</keyword>
<dbReference type="InterPro" id="IPR011545">
    <property type="entry name" value="DEAD/DEAH_box_helicase_dom"/>
</dbReference>
<name>A0A160VFF6_9ZZZZ</name>
<proteinExistence type="inferred from homology"/>
<protein>
    <recommendedName>
        <fullName evidence="12">DNA 5'-3' helicase</fullName>
        <ecNumber evidence="12">5.6.2.3</ecNumber>
    </recommendedName>
</protein>
<dbReference type="GO" id="GO:0003677">
    <property type="term" value="F:DNA binding"/>
    <property type="evidence" value="ECO:0007669"/>
    <property type="project" value="UniProtKB-KW"/>
</dbReference>
<evidence type="ECO:0000256" key="9">
    <source>
        <dbReference type="ARBA" id="ARBA00023014"/>
    </source>
</evidence>
<keyword evidence="10" id="KW-0238">DNA-binding</keyword>
<comment type="catalytic activity">
    <reaction evidence="13">
        <text>ATP + H2O = ADP + phosphate + H(+)</text>
        <dbReference type="Rhea" id="RHEA:13065"/>
        <dbReference type="ChEBI" id="CHEBI:15377"/>
        <dbReference type="ChEBI" id="CHEBI:15378"/>
        <dbReference type="ChEBI" id="CHEBI:30616"/>
        <dbReference type="ChEBI" id="CHEBI:43474"/>
        <dbReference type="ChEBI" id="CHEBI:456216"/>
        <dbReference type="EC" id="5.6.2.3"/>
    </reaction>
</comment>
<dbReference type="InterPro" id="IPR006054">
    <property type="entry name" value="DnaQ"/>
</dbReference>
<dbReference type="EC" id="5.6.2.3" evidence="12"/>
<dbReference type="InterPro" id="IPR014001">
    <property type="entry name" value="Helicase_ATP-bd"/>
</dbReference>
<dbReference type="GO" id="GO:0043139">
    <property type="term" value="F:5'-3' DNA helicase activity"/>
    <property type="evidence" value="ECO:0007669"/>
    <property type="project" value="UniProtKB-EC"/>
</dbReference>
<dbReference type="Pfam" id="PF00270">
    <property type="entry name" value="DEAD"/>
    <property type="match status" value="1"/>
</dbReference>
<evidence type="ECO:0000256" key="5">
    <source>
        <dbReference type="ARBA" id="ARBA00022801"/>
    </source>
</evidence>
<evidence type="ECO:0000259" key="14">
    <source>
        <dbReference type="PROSITE" id="PS51192"/>
    </source>
</evidence>
<dbReference type="InterPro" id="IPR006555">
    <property type="entry name" value="ATP-dep_Helicase_C"/>
</dbReference>
<dbReference type="GO" id="GO:0016818">
    <property type="term" value="F:hydrolase activity, acting on acid anhydrides, in phosphorus-containing anhydrides"/>
    <property type="evidence" value="ECO:0007669"/>
    <property type="project" value="InterPro"/>
</dbReference>
<gene>
    <name evidence="16" type="ORF">MGWOODY_Clf1653</name>
</gene>
<dbReference type="Gene3D" id="3.30.420.10">
    <property type="entry name" value="Ribonuclease H-like superfamily/Ribonuclease H"/>
    <property type="match status" value="1"/>
</dbReference>
<comment type="cofactor">
    <cofactor evidence="1">
        <name>[4Fe-4S] cluster</name>
        <dbReference type="ChEBI" id="CHEBI:49883"/>
    </cofactor>
</comment>
<keyword evidence="9" id="KW-0411">Iron-sulfur</keyword>
<dbReference type="GO" id="GO:0003887">
    <property type="term" value="F:DNA-directed DNA polymerase activity"/>
    <property type="evidence" value="ECO:0007669"/>
    <property type="project" value="InterPro"/>
</dbReference>
<reference evidence="16" key="1">
    <citation type="submission" date="2015-10" db="EMBL/GenBank/DDBJ databases">
        <authorList>
            <person name="Gilbert D.G."/>
        </authorList>
    </citation>
    <scope>NUCLEOTIDE SEQUENCE</scope>
</reference>
<dbReference type="InterPro" id="IPR045028">
    <property type="entry name" value="DinG/Rad3-like"/>
</dbReference>
<evidence type="ECO:0000256" key="2">
    <source>
        <dbReference type="ARBA" id="ARBA00022722"/>
    </source>
</evidence>
<evidence type="ECO:0000256" key="12">
    <source>
        <dbReference type="ARBA" id="ARBA00044969"/>
    </source>
</evidence>
<keyword evidence="11" id="KW-0413">Isomerase</keyword>
<dbReference type="PANTHER" id="PTHR11472">
    <property type="entry name" value="DNA REPAIR DEAD HELICASE RAD3/XP-D SUBFAMILY MEMBER"/>
    <property type="match status" value="1"/>
</dbReference>
<dbReference type="NCBIfam" id="TIGR00573">
    <property type="entry name" value="dnaq"/>
    <property type="match status" value="1"/>
</dbReference>
<feature type="domain" description="Helicase ATP-binding" evidence="14">
    <location>
        <begin position="278"/>
        <end position="513"/>
    </location>
</feature>
<feature type="domain" description="Helicase ATP-binding" evidence="15">
    <location>
        <begin position="256"/>
        <end position="524"/>
    </location>
</feature>
<dbReference type="GO" id="GO:0006260">
    <property type="term" value="P:DNA replication"/>
    <property type="evidence" value="ECO:0007669"/>
    <property type="project" value="InterPro"/>
</dbReference>
<accession>A0A160VFF6</accession>
<evidence type="ECO:0000256" key="4">
    <source>
        <dbReference type="ARBA" id="ARBA00022741"/>
    </source>
</evidence>
<dbReference type="InterPro" id="IPR012337">
    <property type="entry name" value="RNaseH-like_sf"/>
</dbReference>
<keyword evidence="3" id="KW-0479">Metal-binding</keyword>
<dbReference type="InterPro" id="IPR013520">
    <property type="entry name" value="Ribonucl_H"/>
</dbReference>
<dbReference type="NCBIfam" id="TIGR01407">
    <property type="entry name" value="dinG_rel"/>
    <property type="match status" value="1"/>
</dbReference>
<dbReference type="Gene3D" id="3.40.50.300">
    <property type="entry name" value="P-loop containing nucleotide triphosphate hydrolases"/>
    <property type="match status" value="2"/>
</dbReference>
<dbReference type="EMBL" id="FAXA01000442">
    <property type="protein sequence ID" value="CUV03590.1"/>
    <property type="molecule type" value="Genomic_DNA"/>
</dbReference>
<dbReference type="PROSITE" id="PS51193">
    <property type="entry name" value="HELICASE_ATP_BIND_2"/>
    <property type="match status" value="1"/>
</dbReference>
<dbReference type="CDD" id="cd06127">
    <property type="entry name" value="DEDDh"/>
    <property type="match status" value="1"/>
</dbReference>
<evidence type="ECO:0000256" key="10">
    <source>
        <dbReference type="ARBA" id="ARBA00023125"/>
    </source>
</evidence>
<dbReference type="SMART" id="SM00479">
    <property type="entry name" value="EXOIII"/>
    <property type="match status" value="1"/>
</dbReference>
<keyword evidence="6 16" id="KW-0347">Helicase</keyword>
<dbReference type="Pfam" id="PF06733">
    <property type="entry name" value="DEAD_2"/>
    <property type="match status" value="1"/>
</dbReference>
<keyword evidence="4" id="KW-0547">Nucleotide-binding</keyword>
<dbReference type="InterPro" id="IPR006310">
    <property type="entry name" value="DinG"/>
</dbReference>
<dbReference type="SUPFAM" id="SSF53098">
    <property type="entry name" value="Ribonuclease H-like"/>
    <property type="match status" value="1"/>
</dbReference>
<dbReference type="GO" id="GO:0008408">
    <property type="term" value="F:3'-5' exonuclease activity"/>
    <property type="evidence" value="ECO:0007669"/>
    <property type="project" value="InterPro"/>
</dbReference>
<evidence type="ECO:0000256" key="6">
    <source>
        <dbReference type="ARBA" id="ARBA00022806"/>
    </source>
</evidence>
<dbReference type="SMART" id="SM00487">
    <property type="entry name" value="DEXDc"/>
    <property type="match status" value="1"/>
</dbReference>
<dbReference type="PANTHER" id="PTHR11472:SF34">
    <property type="entry name" value="REGULATOR OF TELOMERE ELONGATION HELICASE 1"/>
    <property type="match status" value="1"/>
</dbReference>
<dbReference type="AlphaFoldDB" id="A0A160VFF6"/>
<evidence type="ECO:0000256" key="13">
    <source>
        <dbReference type="ARBA" id="ARBA00048954"/>
    </source>
</evidence>
<dbReference type="InterPro" id="IPR036397">
    <property type="entry name" value="RNaseH_sf"/>
</dbReference>
<dbReference type="GO" id="GO:0051536">
    <property type="term" value="F:iron-sulfur cluster binding"/>
    <property type="evidence" value="ECO:0007669"/>
    <property type="project" value="UniProtKB-KW"/>
</dbReference>
<keyword evidence="7" id="KW-0067">ATP-binding</keyword>
<dbReference type="InterPro" id="IPR027417">
    <property type="entry name" value="P-loop_NTPase"/>
</dbReference>
<evidence type="ECO:0000256" key="1">
    <source>
        <dbReference type="ARBA" id="ARBA00001966"/>
    </source>
</evidence>
<evidence type="ECO:0000259" key="15">
    <source>
        <dbReference type="PROSITE" id="PS51193"/>
    </source>
</evidence>
<sequence>MVLFDTDISPFEQVNVALDLETTGLDSNRHQILEVGAVRFRGDEIIETYQTLVNPGVPIPEFIQRLTHISPQQVKRAPFFSSVAAEIEDFLGADPIIGHNIQFDIGFLANNGVTLNNPSYDTWDLASVFMPQSRQYSLKYLTSYFQVDHNDAHRALADAMATKNVFIKLLRLAAEQDSGLLGYLSNLAARSRWSIGGILAGLEGSGDTQTSSVGFTGLDLEQLSIRLGSPEKRRADPALGDLSEEKVASLLSREGPFANVFSGFEHRPEQEQMLAGVTKAMYHNQHLVVEGGTGVGKSMAYLLPAALFAISKGQRVVISTNTINLQEQLMNKDIPALTAVLEESGLVEGGVLKAALLKGRANYLCLRRWNHLARSDSPTIDDARLLSKTSVWMQNTVSGDRAEINLSGRDFGSWNHISAGEKGFCPGLRDGSPCFLRAARERAEQAHIIVVNHALLLSDLARGGGLIPEYQHLVIDEAHNLEDEATKQLGFSVSQEKLDEVWEPQIRLTTQIRQAIAAEGLASSVRQEAETAVGDVENEGAKIRQIWARLWAEVERFQANQKSGSSDNSQQLLITSQTRNTQSWTDLRLAWENLDVGLQQVAQNVGRLHRLLESTKLPSANDQPALVMETANLIDDIETVREQFSSILGNPMDDDIHWVSNDQVRGNATISLNSAPLDISNTLATELFHHKDSVILTSATLSTEGSFDYYKSRVGVGSDSEELLVGSPFDYQKAALLLIPEDMPPPNSDRYVDAMVKVLTDLGTTMKGRTMALFTSYASLRAVAQRLRAPLMGEDVQVLAQSIDGSAQQLMTRFAEEPNSVLLGTASFWEGVDMPSGLLKALVLTRLPFQVPTDPIVKARSDQYESPFSQYSVPQAVLRFRQGFGRLIRNKEDIGTIVIMDNRITAKNYGNSFLKSIPPCTLKPSSLMTVGQLAAQWNA</sequence>
<keyword evidence="2" id="KW-0540">Nuclease</keyword>
<evidence type="ECO:0000256" key="7">
    <source>
        <dbReference type="ARBA" id="ARBA00022840"/>
    </source>
</evidence>
<dbReference type="HAMAP" id="MF_02206">
    <property type="entry name" value="DinG_exonucl"/>
    <property type="match status" value="1"/>
</dbReference>
<dbReference type="InterPro" id="IPR014013">
    <property type="entry name" value="Helic_SF1/SF2_ATP-bd_DinG/Rad3"/>
</dbReference>
<dbReference type="Pfam" id="PF13307">
    <property type="entry name" value="Helicase_C_2"/>
    <property type="match status" value="1"/>
</dbReference>
<organism evidence="16">
    <name type="scientific">hydrothermal vent metagenome</name>
    <dbReference type="NCBI Taxonomy" id="652676"/>
    <lineage>
        <taxon>unclassified sequences</taxon>
        <taxon>metagenomes</taxon>
        <taxon>ecological metagenomes</taxon>
    </lineage>
</organism>